<dbReference type="NCBIfam" id="NF042915">
    <property type="entry name" value="MAB_1171c_fam"/>
    <property type="match status" value="1"/>
</dbReference>
<evidence type="ECO:0000259" key="3">
    <source>
        <dbReference type="Pfam" id="PF20182"/>
    </source>
</evidence>
<keyword evidence="5" id="KW-1185">Reference proteome</keyword>
<dbReference type="RefSeq" id="WP_134535634.1">
    <property type="nucleotide sequence ID" value="NZ_SOFG01000021.1"/>
</dbReference>
<comment type="caution">
    <text evidence="4">The sequence shown here is derived from an EMBL/GenBank/DDBJ whole genome shotgun (WGS) entry which is preliminary data.</text>
</comment>
<feature type="transmembrane region" description="Helical" evidence="2">
    <location>
        <begin position="31"/>
        <end position="51"/>
    </location>
</feature>
<evidence type="ECO:0000256" key="1">
    <source>
        <dbReference type="SAM" id="MobiDB-lite"/>
    </source>
</evidence>
<evidence type="ECO:0000313" key="4">
    <source>
        <dbReference type="EMBL" id="TFB84439.1"/>
    </source>
</evidence>
<dbReference type="InterPro" id="IPR050039">
    <property type="entry name" value="MAB_1171c-like"/>
</dbReference>
<accession>A0ABY2I916</accession>
<reference evidence="4 5" key="1">
    <citation type="submission" date="2019-03" db="EMBL/GenBank/DDBJ databases">
        <title>Genomics of glacier-inhabiting Cryobacterium strains.</title>
        <authorList>
            <person name="Liu Q."/>
            <person name="Xin Y.-H."/>
        </authorList>
    </citation>
    <scope>NUCLEOTIDE SEQUENCE [LARGE SCALE GENOMIC DNA]</scope>
    <source>
        <strain evidence="4 5">MDB2-B</strain>
    </source>
</reference>
<evidence type="ECO:0000256" key="2">
    <source>
        <dbReference type="SAM" id="Phobius"/>
    </source>
</evidence>
<gene>
    <name evidence="4" type="ORF">E3O44_15260</name>
</gene>
<keyword evidence="2" id="KW-0472">Membrane</keyword>
<feature type="transmembrane region" description="Helical" evidence="2">
    <location>
        <begin position="96"/>
        <end position="116"/>
    </location>
</feature>
<keyword evidence="2" id="KW-1133">Transmembrane helix</keyword>
<dbReference type="Pfam" id="PF20182">
    <property type="entry name" value="DUF6545"/>
    <property type="match status" value="1"/>
</dbReference>
<feature type="region of interest" description="Disordered" evidence="1">
    <location>
        <begin position="314"/>
        <end position="351"/>
    </location>
</feature>
<feature type="transmembrane region" description="Helical" evidence="2">
    <location>
        <begin position="211"/>
        <end position="237"/>
    </location>
</feature>
<organism evidence="4 5">
    <name type="scientific">Cryobacterium algoricola</name>
    <dbReference type="NCBI Taxonomy" id="1259183"/>
    <lineage>
        <taxon>Bacteria</taxon>
        <taxon>Bacillati</taxon>
        <taxon>Actinomycetota</taxon>
        <taxon>Actinomycetes</taxon>
        <taxon>Micrococcales</taxon>
        <taxon>Microbacteriaceae</taxon>
        <taxon>Cryobacterium</taxon>
    </lineage>
</organism>
<proteinExistence type="predicted"/>
<feature type="compositionally biased region" description="Basic and acidic residues" evidence="1">
    <location>
        <begin position="315"/>
        <end position="330"/>
    </location>
</feature>
<dbReference type="Proteomes" id="UP000297608">
    <property type="component" value="Unassembled WGS sequence"/>
</dbReference>
<feature type="domain" description="DUF6545" evidence="3">
    <location>
        <begin position="245"/>
        <end position="340"/>
    </location>
</feature>
<name>A0ABY2I916_9MICO</name>
<dbReference type="EMBL" id="SOFG01000021">
    <property type="protein sequence ID" value="TFB84439.1"/>
    <property type="molecule type" value="Genomic_DNA"/>
</dbReference>
<sequence length="351" mass="38602">MASMIAGAVSALLWLGAIFCLPSAFRGRRRLLFWSLAVFALTMTLQTDIVFDTLDAALGGVNVTYFAFHVTAIIAVTLLNELVLTATSVRPSERRIKPTAALFPATVIVLQAVLFFGSDWRLLPDIVFLDRWDYTLYAATTWVALAYFSVTVAAACLADRRRQSRRLTRLSLGFVILGCGGVLLYAAVSLANAVMANLNHNSDFATWSRGIYFASLLIAPVSLAIGLGLTAVVDGLASAQRTLRVRVLLWRLAPLWERLLAESPELSLDRHGSRIGLVLARGAEARLYRRYVEVRDCLLLYPQGISQSDQAVLDAAERHTAPSRPERHLPADPLAEALPVTRSEPQRLTNR</sequence>
<feature type="transmembrane region" description="Helical" evidence="2">
    <location>
        <begin position="6"/>
        <end position="24"/>
    </location>
</feature>
<evidence type="ECO:0000313" key="5">
    <source>
        <dbReference type="Proteomes" id="UP000297608"/>
    </source>
</evidence>
<keyword evidence="2" id="KW-0812">Transmembrane</keyword>
<dbReference type="InterPro" id="IPR046675">
    <property type="entry name" value="DUF6545"/>
</dbReference>
<protein>
    <recommendedName>
        <fullName evidence="3">DUF6545 domain-containing protein</fullName>
    </recommendedName>
</protein>
<feature type="transmembrane region" description="Helical" evidence="2">
    <location>
        <begin position="170"/>
        <end position="191"/>
    </location>
</feature>
<feature type="transmembrane region" description="Helical" evidence="2">
    <location>
        <begin position="63"/>
        <end position="84"/>
    </location>
</feature>
<feature type="transmembrane region" description="Helical" evidence="2">
    <location>
        <begin position="136"/>
        <end position="158"/>
    </location>
</feature>